<keyword evidence="3" id="KW-1185">Reference proteome</keyword>
<dbReference type="STRING" id="146020.RMCB_6992"/>
<evidence type="ECO:0000313" key="3">
    <source>
        <dbReference type="Proteomes" id="UP000069620"/>
    </source>
</evidence>
<dbReference type="EMBL" id="BCSX01000064">
    <property type="protein sequence ID" value="GAS92896.1"/>
    <property type="molecule type" value="Genomic_DNA"/>
</dbReference>
<feature type="transmembrane region" description="Helical" evidence="1">
    <location>
        <begin position="217"/>
        <end position="235"/>
    </location>
</feature>
<dbReference type="AlphaFoldDB" id="A0A100W7F2"/>
<proteinExistence type="predicted"/>
<protein>
    <recommendedName>
        <fullName evidence="4">DUF4239 domain-containing protein</fullName>
    </recommendedName>
</protein>
<dbReference type="OrthoDB" id="940913at2"/>
<keyword evidence="1" id="KW-0812">Transmembrane</keyword>
<dbReference type="Pfam" id="PF14023">
    <property type="entry name" value="Bestrophin-like"/>
    <property type="match status" value="1"/>
</dbReference>
<feature type="transmembrane region" description="Helical" evidence="1">
    <location>
        <begin position="188"/>
        <end position="210"/>
    </location>
</feature>
<evidence type="ECO:0008006" key="4">
    <source>
        <dbReference type="Google" id="ProtNLM"/>
    </source>
</evidence>
<name>A0A100W7F2_9MYCO</name>
<sequence length="264" mass="29003">MSRWLLTNVPSWLLLLGLVVLVAGGALLLLFVVRHRFPRLEEGAHNHVTLFAFSFIGFMFAILVTFFTNTFWGQINDADSEVRTESATGLQLAGDLGVFDKADSDRIRESLLEYQRAAIAEWPEAAGGNFSPEANSALARVYTAYRQVQPHNDIQTKSVDTSIANLDSIRLSRTERILQARVDVGPPWSLWVVILLTSGLVLGCAIIYGVEKPGMHYAMVASLGVLIAAALFMVLEFSHPYIGELATSPEPLHEVIQVLSNPPA</sequence>
<reference evidence="3" key="1">
    <citation type="journal article" date="2016" name="Genome Announc.">
        <title>Draft Genome Sequences of Five Rapidly Growing Mycobacterium Species, M. thermoresistibile, M. fortuitum subsp. acetamidolyticum, M. canariasense, M. brisbanense, and M. novocastrense.</title>
        <authorList>
            <person name="Katahira K."/>
            <person name="Ogura Y."/>
            <person name="Gotoh Y."/>
            <person name="Hayashi T."/>
        </authorList>
    </citation>
    <scope>NUCLEOTIDE SEQUENCE [LARGE SCALE GENOMIC DNA]</scope>
    <source>
        <strain evidence="3">JCM15654</strain>
    </source>
</reference>
<evidence type="ECO:0000256" key="1">
    <source>
        <dbReference type="SAM" id="Phobius"/>
    </source>
</evidence>
<feature type="transmembrane region" description="Helical" evidence="1">
    <location>
        <begin position="45"/>
        <end position="67"/>
    </location>
</feature>
<gene>
    <name evidence="2" type="ORF">RMCB_6992</name>
</gene>
<keyword evidence="1" id="KW-1133">Transmembrane helix</keyword>
<evidence type="ECO:0000313" key="2">
    <source>
        <dbReference type="EMBL" id="GAS92896.1"/>
    </source>
</evidence>
<organism evidence="2 3">
    <name type="scientific">Mycolicibacterium brisbanense</name>
    <dbReference type="NCBI Taxonomy" id="146020"/>
    <lineage>
        <taxon>Bacteria</taxon>
        <taxon>Bacillati</taxon>
        <taxon>Actinomycetota</taxon>
        <taxon>Actinomycetes</taxon>
        <taxon>Mycobacteriales</taxon>
        <taxon>Mycobacteriaceae</taxon>
        <taxon>Mycolicibacterium</taxon>
    </lineage>
</organism>
<keyword evidence="1" id="KW-0472">Membrane</keyword>
<feature type="transmembrane region" description="Helical" evidence="1">
    <location>
        <begin position="12"/>
        <end position="33"/>
    </location>
</feature>
<dbReference type="InterPro" id="IPR025333">
    <property type="entry name" value="DUF4239"/>
</dbReference>
<reference evidence="3" key="2">
    <citation type="submission" date="2016-02" db="EMBL/GenBank/DDBJ databases">
        <title>Draft genome sequence of five rapidly growing Mycobacterium species.</title>
        <authorList>
            <person name="Katahira K."/>
            <person name="Gotou Y."/>
            <person name="Iida K."/>
            <person name="Ogura Y."/>
            <person name="Hayashi T."/>
        </authorList>
    </citation>
    <scope>NUCLEOTIDE SEQUENCE [LARGE SCALE GENOMIC DNA]</scope>
    <source>
        <strain evidence="3">JCM15654</strain>
    </source>
</reference>
<accession>A0A100W7F2</accession>
<dbReference type="RefSeq" id="WP_062832420.1">
    <property type="nucleotide sequence ID" value="NZ_BCSX01000064.1"/>
</dbReference>
<dbReference type="Proteomes" id="UP000069620">
    <property type="component" value="Unassembled WGS sequence"/>
</dbReference>
<comment type="caution">
    <text evidence="2">The sequence shown here is derived from an EMBL/GenBank/DDBJ whole genome shotgun (WGS) entry which is preliminary data.</text>
</comment>